<dbReference type="AlphaFoldDB" id="G4R8E2"/>
<dbReference type="EMBL" id="CP003075">
    <property type="protein sequence ID" value="AEQ52386.1"/>
    <property type="molecule type" value="Genomic_DNA"/>
</dbReference>
<accession>G4R8E2</accession>
<dbReference type="Proteomes" id="UP000008850">
    <property type="component" value="Chromosome"/>
</dbReference>
<evidence type="ECO:0000313" key="1">
    <source>
        <dbReference type="EMBL" id="AEQ52386.1"/>
    </source>
</evidence>
<dbReference type="PANTHER" id="PTHR43208">
    <property type="entry name" value="ABC TRANSPORTER SUBSTRATE-BINDING PROTEIN"/>
    <property type="match status" value="1"/>
</dbReference>
<reference evidence="1 2" key="1">
    <citation type="journal article" date="2012" name="J. Bacteriol.">
        <title>Complete genome sequence of Pelagibacterium halotolerans B2T.</title>
        <authorList>
            <person name="Huo Y.Y."/>
            <person name="Cheng H."/>
            <person name="Han X.F."/>
            <person name="Jiang X.W."/>
            <person name="Sun C."/>
            <person name="Zhang X.Q."/>
            <person name="Zhu X.F."/>
            <person name="Liu Y.F."/>
            <person name="Li P.F."/>
            <person name="Ni P.X."/>
            <person name="Wu M."/>
        </authorList>
    </citation>
    <scope>NUCLEOTIDE SEQUENCE [LARGE SCALE GENOMIC DNA]</scope>
    <source>
        <strain evidence="2">DSM 22347 / JCM 15775 / CGMCC 1.7692 / B2</strain>
    </source>
</reference>
<dbReference type="KEGG" id="phl:KKY_2377"/>
<dbReference type="STRING" id="1082931.KKY_2377"/>
<organism evidence="1 2">
    <name type="scientific">Pelagibacterium halotolerans (strain DSM 22347 / JCM 15775 / CGMCC 1.7692 / B2)</name>
    <dbReference type="NCBI Taxonomy" id="1082931"/>
    <lineage>
        <taxon>Bacteria</taxon>
        <taxon>Pseudomonadati</taxon>
        <taxon>Pseudomonadota</taxon>
        <taxon>Alphaproteobacteria</taxon>
        <taxon>Hyphomicrobiales</taxon>
        <taxon>Devosiaceae</taxon>
        <taxon>Pelagibacterium</taxon>
    </lineage>
</organism>
<gene>
    <name evidence="1" type="ordered locus">KKY_2377</name>
</gene>
<keyword evidence="2" id="KW-1185">Reference proteome</keyword>
<evidence type="ECO:0000313" key="2">
    <source>
        <dbReference type="Proteomes" id="UP000008850"/>
    </source>
</evidence>
<name>G4R8E2_PELHB</name>
<dbReference type="PANTHER" id="PTHR43208:SF1">
    <property type="entry name" value="ABC TRANSPORTER SUBSTRATE-BINDING PROTEIN"/>
    <property type="match status" value="1"/>
</dbReference>
<dbReference type="Gene3D" id="3.40.50.2300">
    <property type="match status" value="2"/>
</dbReference>
<proteinExistence type="predicted"/>
<protein>
    <submittedName>
        <fullName evidence="1">Bmp family protein</fullName>
    </submittedName>
</protein>
<dbReference type="InterPro" id="IPR052910">
    <property type="entry name" value="ABC-Purine-Binding"/>
</dbReference>
<dbReference type="eggNOG" id="COG1744">
    <property type="taxonomic scope" value="Bacteria"/>
</dbReference>
<dbReference type="HOGENOM" id="CLU_1894234_0_0_5"/>
<sequence length="134" mass="14994">MIADQFDSPITIAQTAEQRGVYVIGKDVDVMDRAPEAVLTGVSWNWGPMMLDLVEEIHAGTWEPSPVRSDLAGGAAVLDPFNDVIPADFQAEFSNSRTRSLLVNSTYGPARSRPRTELLWPVKARRWIWKRSKP</sequence>